<keyword evidence="9 30" id="KW-0418">Kinase</keyword>
<evidence type="ECO:0000256" key="13">
    <source>
        <dbReference type="ARBA" id="ARBA00022859"/>
    </source>
</evidence>
<evidence type="ECO:0000256" key="2">
    <source>
        <dbReference type="ARBA" id="ARBA00012513"/>
    </source>
</evidence>
<evidence type="ECO:0000256" key="24">
    <source>
        <dbReference type="ARBA" id="ARBA00048679"/>
    </source>
</evidence>
<feature type="compositionally biased region" description="Basic residues" evidence="26">
    <location>
        <begin position="464"/>
        <end position="474"/>
    </location>
</feature>
<reference evidence="30 31" key="1">
    <citation type="submission" date="2019-07" db="EMBL/GenBank/DDBJ databases">
        <title>De Novo Assembly of kiwifruit Actinidia rufa.</title>
        <authorList>
            <person name="Sugita-Konishi S."/>
            <person name="Sato K."/>
            <person name="Mori E."/>
            <person name="Abe Y."/>
            <person name="Kisaki G."/>
            <person name="Hamano K."/>
            <person name="Suezawa K."/>
            <person name="Otani M."/>
            <person name="Fukuda T."/>
            <person name="Manabe T."/>
            <person name="Gomi K."/>
            <person name="Tabuchi M."/>
            <person name="Akimitsu K."/>
            <person name="Kataoka I."/>
        </authorList>
    </citation>
    <scope>NUCLEOTIDE SEQUENCE [LARGE SCALE GENOMIC DNA]</scope>
    <source>
        <strain evidence="31">cv. Fuchu</strain>
    </source>
</reference>
<dbReference type="GO" id="GO:0006397">
    <property type="term" value="P:mRNA processing"/>
    <property type="evidence" value="ECO:0007669"/>
    <property type="project" value="UniProtKB-KW"/>
</dbReference>
<dbReference type="OrthoDB" id="63989at2759"/>
<keyword evidence="4" id="KW-0507">mRNA processing</keyword>
<comment type="subunit">
    <text evidence="25">Homodimer; disulfide-linked. Dimer formation is driven by hydrophobic interactions within the N-terminal luminal domains and stabilized by disulfide bridges.</text>
</comment>
<comment type="catalytic activity">
    <reaction evidence="24">
        <text>L-seryl-[protein] + ATP = O-phospho-L-seryl-[protein] + ADP + H(+)</text>
        <dbReference type="Rhea" id="RHEA:17989"/>
        <dbReference type="Rhea" id="RHEA-COMP:9863"/>
        <dbReference type="Rhea" id="RHEA-COMP:11604"/>
        <dbReference type="ChEBI" id="CHEBI:15378"/>
        <dbReference type="ChEBI" id="CHEBI:29999"/>
        <dbReference type="ChEBI" id="CHEBI:30616"/>
        <dbReference type="ChEBI" id="CHEBI:83421"/>
        <dbReference type="ChEBI" id="CHEBI:456216"/>
        <dbReference type="EC" id="2.7.11.1"/>
    </reaction>
</comment>
<evidence type="ECO:0000256" key="19">
    <source>
        <dbReference type="ARBA" id="ARBA00023180"/>
    </source>
</evidence>
<dbReference type="InterPro" id="IPR011009">
    <property type="entry name" value="Kinase-like_dom_sf"/>
</dbReference>
<dbReference type="Pfam" id="PF06479">
    <property type="entry name" value="Ribonuc_2-5A"/>
    <property type="match status" value="1"/>
</dbReference>
<dbReference type="GO" id="GO:0016787">
    <property type="term" value="F:hydrolase activity"/>
    <property type="evidence" value="ECO:0007669"/>
    <property type="project" value="UniProtKB-KW"/>
</dbReference>
<dbReference type="PANTHER" id="PTHR13954">
    <property type="entry name" value="IRE1-RELATED"/>
    <property type="match status" value="1"/>
</dbReference>
<dbReference type="SMART" id="SM00220">
    <property type="entry name" value="S_TKc"/>
    <property type="match status" value="1"/>
</dbReference>
<dbReference type="PANTHER" id="PTHR13954:SF6">
    <property type="entry name" value="NON-SPECIFIC SERINE_THREONINE PROTEIN KINASE"/>
    <property type="match status" value="1"/>
</dbReference>
<dbReference type="PROSITE" id="PS50011">
    <property type="entry name" value="PROTEIN_KINASE_DOM"/>
    <property type="match status" value="1"/>
</dbReference>
<evidence type="ECO:0000256" key="26">
    <source>
        <dbReference type="SAM" id="MobiDB-lite"/>
    </source>
</evidence>
<keyword evidence="7 27" id="KW-0732">Signal</keyword>
<keyword evidence="8" id="KW-0547">Nucleotide-binding</keyword>
<feature type="chain" id="PRO_5029512925" description="non-specific serine/threonine protein kinase" evidence="27">
    <location>
        <begin position="24"/>
        <end position="965"/>
    </location>
</feature>
<name>A0A7J0GF85_9ERIC</name>
<protein>
    <recommendedName>
        <fullName evidence="2">non-specific serine/threonine protein kinase</fullName>
        <ecNumber evidence="2">2.7.11.1</ecNumber>
    </recommendedName>
</protein>
<keyword evidence="16" id="KW-0472">Membrane</keyword>
<evidence type="ECO:0000256" key="8">
    <source>
        <dbReference type="ARBA" id="ARBA00022741"/>
    </source>
</evidence>
<evidence type="ECO:0000256" key="23">
    <source>
        <dbReference type="ARBA" id="ARBA00047899"/>
    </source>
</evidence>
<dbReference type="InterPro" id="IPR010513">
    <property type="entry name" value="KEN_dom"/>
</dbReference>
<evidence type="ECO:0000313" key="30">
    <source>
        <dbReference type="EMBL" id="GFZ09470.1"/>
    </source>
</evidence>
<proteinExistence type="predicted"/>
<evidence type="ECO:0000256" key="6">
    <source>
        <dbReference type="ARBA" id="ARBA00022692"/>
    </source>
</evidence>
<dbReference type="FunFam" id="2.130.10.10:FF:001716">
    <property type="entry name" value="Inositol requiring 1-1"/>
    <property type="match status" value="1"/>
</dbReference>
<keyword evidence="31" id="KW-1185">Reference proteome</keyword>
<dbReference type="Proteomes" id="UP000585474">
    <property type="component" value="Unassembled WGS sequence"/>
</dbReference>
<dbReference type="InterPro" id="IPR015943">
    <property type="entry name" value="WD40/YVTN_repeat-like_dom_sf"/>
</dbReference>
<keyword evidence="3" id="KW-0723">Serine/threonine-protein kinase</keyword>
<evidence type="ECO:0000256" key="3">
    <source>
        <dbReference type="ARBA" id="ARBA00022527"/>
    </source>
</evidence>
<dbReference type="GO" id="GO:0008380">
    <property type="term" value="P:RNA splicing"/>
    <property type="evidence" value="ECO:0007669"/>
    <property type="project" value="UniProtKB-KW"/>
</dbReference>
<dbReference type="GO" id="GO:0009751">
    <property type="term" value="P:response to salicylic acid"/>
    <property type="evidence" value="ECO:0007669"/>
    <property type="project" value="UniProtKB-ARBA"/>
</dbReference>
<evidence type="ECO:0000256" key="7">
    <source>
        <dbReference type="ARBA" id="ARBA00022729"/>
    </source>
</evidence>
<evidence type="ECO:0000256" key="17">
    <source>
        <dbReference type="ARBA" id="ARBA00023157"/>
    </source>
</evidence>
<accession>A0A7J0GF85</accession>
<dbReference type="Gene3D" id="1.10.510.10">
    <property type="entry name" value="Transferase(Phosphotransferase) domain 1"/>
    <property type="match status" value="1"/>
</dbReference>
<dbReference type="SMART" id="SM00580">
    <property type="entry name" value="PUG"/>
    <property type="match status" value="1"/>
</dbReference>
<feature type="compositionally biased region" description="Basic and acidic residues" evidence="26">
    <location>
        <begin position="478"/>
        <end position="498"/>
    </location>
</feature>
<keyword evidence="14" id="KW-1133">Transmembrane helix</keyword>
<evidence type="ECO:0000256" key="25">
    <source>
        <dbReference type="ARBA" id="ARBA00065357"/>
    </source>
</evidence>
<dbReference type="GO" id="GO:1990604">
    <property type="term" value="C:IRE1-TRAF2-ASK1 complex"/>
    <property type="evidence" value="ECO:0007669"/>
    <property type="project" value="TreeGrafter"/>
</dbReference>
<evidence type="ECO:0000256" key="21">
    <source>
        <dbReference type="ARBA" id="ARBA00023230"/>
    </source>
</evidence>
<dbReference type="GO" id="GO:0004521">
    <property type="term" value="F:RNA endonuclease activity"/>
    <property type="evidence" value="ECO:0007669"/>
    <property type="project" value="InterPro"/>
</dbReference>
<evidence type="ECO:0000256" key="4">
    <source>
        <dbReference type="ARBA" id="ARBA00022664"/>
    </source>
</evidence>
<evidence type="ECO:0000256" key="27">
    <source>
        <dbReference type="SAM" id="SignalP"/>
    </source>
</evidence>
<dbReference type="FunFam" id="1.10.510.10:FF:000463">
    <property type="entry name" value="Serine/threonine-protein kinase/endoribonuclease IRE1a"/>
    <property type="match status" value="1"/>
</dbReference>
<dbReference type="GO" id="GO:0004674">
    <property type="term" value="F:protein serine/threonine kinase activity"/>
    <property type="evidence" value="ECO:0007669"/>
    <property type="project" value="UniProtKB-KW"/>
</dbReference>
<keyword evidence="10" id="KW-0378">Hydrolase</keyword>
<dbReference type="FunFam" id="3.30.200.20:FF:000077">
    <property type="entry name" value="Putative Serine/threonine-protein kinase/endoribonuclease IRE1"/>
    <property type="match status" value="1"/>
</dbReference>
<dbReference type="Gene3D" id="3.30.200.20">
    <property type="entry name" value="Phosphorylase Kinase, domain 1"/>
    <property type="match status" value="1"/>
</dbReference>
<comment type="caution">
    <text evidence="30">The sequence shown here is derived from an EMBL/GenBank/DDBJ whole genome shotgun (WGS) entry which is preliminary data.</text>
</comment>
<dbReference type="SUPFAM" id="SSF50998">
    <property type="entry name" value="Quinoprotein alcohol dehydrogenase-like"/>
    <property type="match status" value="1"/>
</dbReference>
<comment type="catalytic activity">
    <reaction evidence="23">
        <text>L-threonyl-[protein] + ATP = O-phospho-L-threonyl-[protein] + ADP + H(+)</text>
        <dbReference type="Rhea" id="RHEA:46608"/>
        <dbReference type="Rhea" id="RHEA-COMP:11060"/>
        <dbReference type="Rhea" id="RHEA-COMP:11605"/>
        <dbReference type="ChEBI" id="CHEBI:15378"/>
        <dbReference type="ChEBI" id="CHEBI:30013"/>
        <dbReference type="ChEBI" id="CHEBI:30616"/>
        <dbReference type="ChEBI" id="CHEBI:61977"/>
        <dbReference type="ChEBI" id="CHEBI:456216"/>
        <dbReference type="EC" id="2.7.11.1"/>
    </reaction>
</comment>
<feature type="domain" description="KEN" evidence="29">
    <location>
        <begin position="831"/>
        <end position="962"/>
    </location>
</feature>
<keyword evidence="19" id="KW-0325">Glycoprotein</keyword>
<evidence type="ECO:0000256" key="22">
    <source>
        <dbReference type="ARBA" id="ARBA00023268"/>
    </source>
</evidence>
<dbReference type="SUPFAM" id="SSF56112">
    <property type="entry name" value="Protein kinase-like (PK-like)"/>
    <property type="match status" value="1"/>
</dbReference>
<evidence type="ECO:0000256" key="14">
    <source>
        <dbReference type="ARBA" id="ARBA00022989"/>
    </source>
</evidence>
<evidence type="ECO:0000259" key="29">
    <source>
        <dbReference type="PROSITE" id="PS51392"/>
    </source>
</evidence>
<evidence type="ECO:0000256" key="11">
    <source>
        <dbReference type="ARBA" id="ARBA00022824"/>
    </source>
</evidence>
<dbReference type="InterPro" id="IPR008271">
    <property type="entry name" value="Ser/Thr_kinase_AS"/>
</dbReference>
<dbReference type="GO" id="GO:0036498">
    <property type="term" value="P:IRE1-mediated unfolded protein response"/>
    <property type="evidence" value="ECO:0007669"/>
    <property type="project" value="TreeGrafter"/>
</dbReference>
<dbReference type="FunFam" id="1.20.1440.180:FF:000002">
    <property type="entry name" value="Serine/threonine-protein kinase/endoribonuclease IRE1"/>
    <property type="match status" value="1"/>
</dbReference>
<keyword evidence="12" id="KW-0067">ATP-binding</keyword>
<gene>
    <name evidence="30" type="ORF">Acr_21g0000690</name>
</gene>
<dbReference type="SMART" id="SM00564">
    <property type="entry name" value="PQQ"/>
    <property type="match status" value="3"/>
</dbReference>
<dbReference type="GO" id="GO:0002376">
    <property type="term" value="P:immune system process"/>
    <property type="evidence" value="ECO:0007669"/>
    <property type="project" value="UniProtKB-KW"/>
</dbReference>
<evidence type="ECO:0000256" key="18">
    <source>
        <dbReference type="ARBA" id="ARBA00023163"/>
    </source>
</evidence>
<feature type="signal peptide" evidence="27">
    <location>
        <begin position="1"/>
        <end position="23"/>
    </location>
</feature>
<feature type="domain" description="Protein kinase" evidence="28">
    <location>
        <begin position="518"/>
        <end position="828"/>
    </location>
</feature>
<sequence length="965" mass="108984">MKRKLVGLLWVLLLVVGWWGSNGDVSSSEVSTFPFASLIGNDLDSLSRARRSLLSVPKDEEERRQSTAESEHDTALVAALDGTIHLVEPKSGKTFWSFTSGPSIYSSYQASVEDDTDKENISRLGSFFIDCGDDWALYMHDAFGKRKLKETVEEFVSNTPLIAEDGGVVLGSKKTTVFLVDAKTGRLIYTYRMSDSPHASESNDEKIVLNGTTFELGQTGSLDLKPDEVPLYITRTDYSLKSFALNTEKVLWNMTVSEIGAAFLCQDIGNSFTGALSDSGYTLPSEPDFHFNMPLPCQSKAVVYRFRSNNMLGPFYKPNMLPEAHQDMKLPVSDSNPMLHWQPDVGKSTELHQKRDKLLLPSSNLFLSSQPDGNTFLDSHHNNDIDLVPSLVQMTENSEISGMEDVKTRHNGGLNMVSTGSSALPIISFVTILVGFVTFRCSLVARRDVDLNKQSSDSNARILPSRRKKIRKSGKNGGHLEKTDEKTSSGDGNDDKPWLKLNQSMDDSTDGRTIGKLFVSNREIAKGSNGTIVLDGIYEGRPVAVKRLVRAHHDVAFKEIQNLIASDRHPNIVRWYGVEYDQDFVYLSLERCTCNLSNLIQMYFDTSEKTTFSEDQSTEATIEYKVCLDSMKGTMQEVKLWKENGYPSPLLLRLMRDVVSGLVHLHELGIIHRDLKPQNVLIIKERSMCAKLSDMGISKRLVGDMSSLGNHATGNWMSFMVDWETQESYAIVSRYGSSGWQAPEQLLHGRQTRAVDMFSLGCVLFYCITGGRHPFGDRLERDINIVKNNADLFLVEYIPEAVDLFSRLLDPNPELRPKASEVFNHPLFWDSDMRLSFFRDVSDGVELEDRESGSDLLKSLESVAPLALGTKWDEKMEPAFINNIGRYRRYKYDSVRDLLRVMRNKLNHYRELPVEIQEILGPVPEGFDGYFASRFPKLLIEVYKVMHKYCREEESFKRYFKGDVV</sequence>
<dbReference type="GO" id="GO:0051082">
    <property type="term" value="F:unfolded protein binding"/>
    <property type="evidence" value="ECO:0007669"/>
    <property type="project" value="TreeGrafter"/>
</dbReference>
<dbReference type="InterPro" id="IPR045133">
    <property type="entry name" value="IRE1/2-like"/>
</dbReference>
<dbReference type="InterPro" id="IPR011047">
    <property type="entry name" value="Quinoprotein_ADH-like_sf"/>
</dbReference>
<evidence type="ECO:0000256" key="10">
    <source>
        <dbReference type="ARBA" id="ARBA00022801"/>
    </source>
</evidence>
<dbReference type="InterPro" id="IPR000719">
    <property type="entry name" value="Prot_kinase_dom"/>
</dbReference>
<evidence type="ECO:0000256" key="1">
    <source>
        <dbReference type="ARBA" id="ARBA00004115"/>
    </source>
</evidence>
<keyword evidence="18" id="KW-0804">Transcription</keyword>
<keyword evidence="17" id="KW-1015">Disulfide bond</keyword>
<keyword evidence="13" id="KW-0391">Immunity</keyword>
<feature type="region of interest" description="Disordered" evidence="26">
    <location>
        <begin position="454"/>
        <end position="507"/>
    </location>
</feature>
<dbReference type="GO" id="GO:0005524">
    <property type="term" value="F:ATP binding"/>
    <property type="evidence" value="ECO:0007669"/>
    <property type="project" value="UniProtKB-KW"/>
</dbReference>
<dbReference type="EMBL" id="BJWL01000021">
    <property type="protein sequence ID" value="GFZ09470.1"/>
    <property type="molecule type" value="Genomic_DNA"/>
</dbReference>
<evidence type="ECO:0000256" key="12">
    <source>
        <dbReference type="ARBA" id="ARBA00022840"/>
    </source>
</evidence>
<evidence type="ECO:0000256" key="16">
    <source>
        <dbReference type="ARBA" id="ARBA00023136"/>
    </source>
</evidence>
<dbReference type="InterPro" id="IPR038357">
    <property type="entry name" value="KEN_sf"/>
</dbReference>
<dbReference type="PROSITE" id="PS00108">
    <property type="entry name" value="PROTEIN_KINASE_ST"/>
    <property type="match status" value="1"/>
</dbReference>
<evidence type="ECO:0000256" key="15">
    <source>
        <dbReference type="ARBA" id="ARBA00023015"/>
    </source>
</evidence>
<keyword evidence="11" id="KW-0256">Endoplasmic reticulum</keyword>
<dbReference type="InterPro" id="IPR018391">
    <property type="entry name" value="PQQ_b-propeller_rpt"/>
</dbReference>
<dbReference type="Gene3D" id="2.130.10.10">
    <property type="entry name" value="YVTN repeat-like/Quinoprotein amine dehydrogenase"/>
    <property type="match status" value="1"/>
</dbReference>
<keyword evidence="21" id="KW-0834">Unfolded protein response</keyword>
<dbReference type="PROSITE" id="PS51392">
    <property type="entry name" value="KEN"/>
    <property type="match status" value="1"/>
</dbReference>
<dbReference type="Gene3D" id="1.20.1440.180">
    <property type="entry name" value="KEN domain"/>
    <property type="match status" value="1"/>
</dbReference>
<keyword evidence="20" id="KW-0508">mRNA splicing</keyword>
<evidence type="ECO:0000256" key="9">
    <source>
        <dbReference type="ARBA" id="ARBA00022777"/>
    </source>
</evidence>
<comment type="subcellular location">
    <subcellularLocation>
        <location evidence="1">Endoplasmic reticulum membrane</location>
        <topology evidence="1">Single-pass type I membrane protein</topology>
    </subcellularLocation>
</comment>
<evidence type="ECO:0000256" key="20">
    <source>
        <dbReference type="ARBA" id="ARBA00023187"/>
    </source>
</evidence>
<evidence type="ECO:0000256" key="5">
    <source>
        <dbReference type="ARBA" id="ARBA00022679"/>
    </source>
</evidence>
<dbReference type="EC" id="2.7.11.1" evidence="2"/>
<organism evidence="30 31">
    <name type="scientific">Actinidia rufa</name>
    <dbReference type="NCBI Taxonomy" id="165716"/>
    <lineage>
        <taxon>Eukaryota</taxon>
        <taxon>Viridiplantae</taxon>
        <taxon>Streptophyta</taxon>
        <taxon>Embryophyta</taxon>
        <taxon>Tracheophyta</taxon>
        <taxon>Spermatophyta</taxon>
        <taxon>Magnoliopsida</taxon>
        <taxon>eudicotyledons</taxon>
        <taxon>Gunneridae</taxon>
        <taxon>Pentapetalae</taxon>
        <taxon>asterids</taxon>
        <taxon>Ericales</taxon>
        <taxon>Actinidiaceae</taxon>
        <taxon>Actinidia</taxon>
    </lineage>
</organism>
<evidence type="ECO:0000259" key="28">
    <source>
        <dbReference type="PROSITE" id="PS50011"/>
    </source>
</evidence>
<dbReference type="Pfam" id="PF00069">
    <property type="entry name" value="Pkinase"/>
    <property type="match status" value="1"/>
</dbReference>
<dbReference type="AlphaFoldDB" id="A0A7J0GF85"/>
<keyword evidence="6" id="KW-0812">Transmembrane</keyword>
<evidence type="ECO:0000313" key="31">
    <source>
        <dbReference type="Proteomes" id="UP000585474"/>
    </source>
</evidence>
<keyword evidence="5" id="KW-0808">Transferase</keyword>
<keyword evidence="22" id="KW-0511">Multifunctional enzyme</keyword>
<keyword evidence="15" id="KW-0805">Transcription regulation</keyword>
<dbReference type="CDD" id="cd10422">
    <property type="entry name" value="RNase_Ire1"/>
    <property type="match status" value="1"/>
</dbReference>
<dbReference type="GO" id="GO:0042742">
    <property type="term" value="P:defense response to bacterium"/>
    <property type="evidence" value="ECO:0007669"/>
    <property type="project" value="UniProtKB-ARBA"/>
</dbReference>